<gene>
    <name evidence="1" type="ORF">PoB_001021200</name>
</gene>
<evidence type="ECO:0000313" key="2">
    <source>
        <dbReference type="Proteomes" id="UP000735302"/>
    </source>
</evidence>
<sequence length="83" mass="8816">MSPLTINTGRPGLCSAHVGFGGSGANQLTLKSEGNHVLRVGVQHDEFTSQRTDIRVKQKPSNKTSRQTGSCMCAVALSIEGFN</sequence>
<proteinExistence type="predicted"/>
<organism evidence="1 2">
    <name type="scientific">Plakobranchus ocellatus</name>
    <dbReference type="NCBI Taxonomy" id="259542"/>
    <lineage>
        <taxon>Eukaryota</taxon>
        <taxon>Metazoa</taxon>
        <taxon>Spiralia</taxon>
        <taxon>Lophotrochozoa</taxon>
        <taxon>Mollusca</taxon>
        <taxon>Gastropoda</taxon>
        <taxon>Heterobranchia</taxon>
        <taxon>Euthyneura</taxon>
        <taxon>Panpulmonata</taxon>
        <taxon>Sacoglossa</taxon>
        <taxon>Placobranchoidea</taxon>
        <taxon>Plakobranchidae</taxon>
        <taxon>Plakobranchus</taxon>
    </lineage>
</organism>
<evidence type="ECO:0000313" key="1">
    <source>
        <dbReference type="EMBL" id="GFN83706.1"/>
    </source>
</evidence>
<keyword evidence="2" id="KW-1185">Reference proteome</keyword>
<comment type="caution">
    <text evidence="1">The sequence shown here is derived from an EMBL/GenBank/DDBJ whole genome shotgun (WGS) entry which is preliminary data.</text>
</comment>
<reference evidence="1 2" key="1">
    <citation type="journal article" date="2021" name="Elife">
        <title>Chloroplast acquisition without the gene transfer in kleptoplastic sea slugs, Plakobranchus ocellatus.</title>
        <authorList>
            <person name="Maeda T."/>
            <person name="Takahashi S."/>
            <person name="Yoshida T."/>
            <person name="Shimamura S."/>
            <person name="Takaki Y."/>
            <person name="Nagai Y."/>
            <person name="Toyoda A."/>
            <person name="Suzuki Y."/>
            <person name="Arimoto A."/>
            <person name="Ishii H."/>
            <person name="Satoh N."/>
            <person name="Nishiyama T."/>
            <person name="Hasebe M."/>
            <person name="Maruyama T."/>
            <person name="Minagawa J."/>
            <person name="Obokata J."/>
            <person name="Shigenobu S."/>
        </authorList>
    </citation>
    <scope>NUCLEOTIDE SEQUENCE [LARGE SCALE GENOMIC DNA]</scope>
</reference>
<dbReference type="Proteomes" id="UP000735302">
    <property type="component" value="Unassembled WGS sequence"/>
</dbReference>
<accession>A0AAV3YNK7</accession>
<dbReference type="AlphaFoldDB" id="A0AAV3YNK7"/>
<name>A0AAV3YNK7_9GAST</name>
<protein>
    <submittedName>
        <fullName evidence="1">Proline rich antigen 2</fullName>
    </submittedName>
</protein>
<dbReference type="EMBL" id="BLXT01001211">
    <property type="protein sequence ID" value="GFN83706.1"/>
    <property type="molecule type" value="Genomic_DNA"/>
</dbReference>